<feature type="transmembrane region" description="Helical" evidence="10">
    <location>
        <begin position="101"/>
        <end position="124"/>
    </location>
</feature>
<evidence type="ECO:0000256" key="6">
    <source>
        <dbReference type="ARBA" id="ARBA00022989"/>
    </source>
</evidence>
<feature type="transmembrane region" description="Helical" evidence="10">
    <location>
        <begin position="202"/>
        <end position="225"/>
    </location>
</feature>
<dbReference type="STRING" id="1855912.LuPra_03562"/>
<dbReference type="GO" id="GO:0006811">
    <property type="term" value="P:monoatomic ion transport"/>
    <property type="evidence" value="ECO:0007669"/>
    <property type="project" value="UniProtKB-KW"/>
</dbReference>
<dbReference type="EMBL" id="CP015136">
    <property type="protein sequence ID" value="AMY10332.1"/>
    <property type="molecule type" value="Genomic_DNA"/>
</dbReference>
<organism evidence="11 12">
    <name type="scientific">Luteitalea pratensis</name>
    <dbReference type="NCBI Taxonomy" id="1855912"/>
    <lineage>
        <taxon>Bacteria</taxon>
        <taxon>Pseudomonadati</taxon>
        <taxon>Acidobacteriota</taxon>
        <taxon>Vicinamibacteria</taxon>
        <taxon>Vicinamibacterales</taxon>
        <taxon>Vicinamibacteraceae</taxon>
        <taxon>Luteitalea</taxon>
    </lineage>
</organism>
<evidence type="ECO:0000256" key="5">
    <source>
        <dbReference type="ARBA" id="ARBA00022692"/>
    </source>
</evidence>
<comment type="subcellular location">
    <subcellularLocation>
        <location evidence="1">Cell membrane</location>
        <topology evidence="1">Multi-pass membrane protein</topology>
    </subcellularLocation>
</comment>
<dbReference type="GO" id="GO:0005886">
    <property type="term" value="C:plasma membrane"/>
    <property type="evidence" value="ECO:0007669"/>
    <property type="project" value="UniProtKB-SubCell"/>
</dbReference>
<evidence type="ECO:0000256" key="10">
    <source>
        <dbReference type="SAM" id="Phobius"/>
    </source>
</evidence>
<feature type="transmembrane region" description="Helical" evidence="10">
    <location>
        <begin position="177"/>
        <end position="196"/>
    </location>
</feature>
<accession>A0A143PNY0</accession>
<dbReference type="InterPro" id="IPR048279">
    <property type="entry name" value="MdtK-like"/>
</dbReference>
<evidence type="ECO:0000256" key="4">
    <source>
        <dbReference type="ARBA" id="ARBA00022475"/>
    </source>
</evidence>
<keyword evidence="3" id="KW-0050">Antiport</keyword>
<protein>
    <recommendedName>
        <fullName evidence="9">Multidrug-efflux transporter</fullName>
    </recommendedName>
</protein>
<name>A0A143PNY0_LUTPR</name>
<dbReference type="NCBIfam" id="TIGR00797">
    <property type="entry name" value="matE"/>
    <property type="match status" value="1"/>
</dbReference>
<evidence type="ECO:0000256" key="9">
    <source>
        <dbReference type="ARBA" id="ARBA00031636"/>
    </source>
</evidence>
<dbReference type="RefSeq" id="WP_110171980.1">
    <property type="nucleotide sequence ID" value="NZ_CP015136.1"/>
</dbReference>
<dbReference type="KEGG" id="abac:LuPra_03562"/>
<dbReference type="GO" id="GO:0042910">
    <property type="term" value="F:xenobiotic transmembrane transporter activity"/>
    <property type="evidence" value="ECO:0007669"/>
    <property type="project" value="InterPro"/>
</dbReference>
<feature type="transmembrane region" description="Helical" evidence="10">
    <location>
        <begin position="64"/>
        <end position="89"/>
    </location>
</feature>
<dbReference type="InterPro" id="IPR002528">
    <property type="entry name" value="MATE_fam"/>
</dbReference>
<feature type="transmembrane region" description="Helical" evidence="10">
    <location>
        <begin position="144"/>
        <end position="165"/>
    </location>
</feature>
<gene>
    <name evidence="11" type="primary">mepA</name>
    <name evidence="11" type="ORF">LuPra_03562</name>
</gene>
<keyword evidence="6 10" id="KW-1133">Transmembrane helix</keyword>
<evidence type="ECO:0000256" key="8">
    <source>
        <dbReference type="ARBA" id="ARBA00023136"/>
    </source>
</evidence>
<dbReference type="CDD" id="cd13137">
    <property type="entry name" value="MATE_NorM_like"/>
    <property type="match status" value="1"/>
</dbReference>
<reference evidence="11 12" key="1">
    <citation type="journal article" date="2016" name="Genome Announc.">
        <title>First Complete Genome Sequence of a Subdivision 6 Acidobacterium Strain.</title>
        <authorList>
            <person name="Huang S."/>
            <person name="Vieira S."/>
            <person name="Bunk B."/>
            <person name="Riedel T."/>
            <person name="Sproer C."/>
            <person name="Overmann J."/>
        </authorList>
    </citation>
    <scope>NUCLEOTIDE SEQUENCE [LARGE SCALE GENOMIC DNA]</scope>
    <source>
        <strain evidence="12">DSM 100886 HEG_-6_39</strain>
    </source>
</reference>
<evidence type="ECO:0000256" key="2">
    <source>
        <dbReference type="ARBA" id="ARBA00022448"/>
    </source>
</evidence>
<sequence length="478" mass="50233">MPPLARPSHFDRSIIEGSLGRAVWRLAWPTMLQNAIGGLQGIIDHAMVGHFVGYTANAAIGVSWQIFVVVIVFISSLYAGMGVLVARFAGAGDRDSVDRTVGQAFLVSLVLAGGVMAPLGYMLSPRLLLFVNATHEVREAALPFLRLMFVGGIGLLMFFMLGGAFRAAGDPRTPLRLGILLTALNVVFNVVLIRGAGPIPAFGATGAAMGTVSASLIVAVLGLMAMRSPSAAVHLPNLTALRPDWTLIRQLFKFGLPTGIQGVAMNVGGVFLLRFIGALPESANAQAAYAIAYTQLFSLITFTSVGVMGATAAVVGQNLGAGRPDRTWAAVGVSSRIAFGVAVGVGLLFLLIPSALLAIFGVNDPLTSALARSLLRHLAVSGLFVTVALAYTGALQGSGDTRSPLYISIVSQLLVPLGLCLLFARIGTFEAVDIWRAIVAGHMTRCLLSIARFKQGKWQCIVVDLGHRVPDAPRPEVT</sequence>
<proteinExistence type="predicted"/>
<dbReference type="GO" id="GO:0015297">
    <property type="term" value="F:antiporter activity"/>
    <property type="evidence" value="ECO:0007669"/>
    <property type="project" value="UniProtKB-KW"/>
</dbReference>
<feature type="transmembrane region" description="Helical" evidence="10">
    <location>
        <begin position="337"/>
        <end position="362"/>
    </location>
</feature>
<keyword evidence="8 10" id="KW-0472">Membrane</keyword>
<feature type="transmembrane region" description="Helical" evidence="10">
    <location>
        <begin position="296"/>
        <end position="316"/>
    </location>
</feature>
<dbReference type="InterPro" id="IPR050222">
    <property type="entry name" value="MATE_MdtK"/>
</dbReference>
<keyword evidence="12" id="KW-1185">Reference proteome</keyword>
<evidence type="ECO:0000313" key="11">
    <source>
        <dbReference type="EMBL" id="AMY10332.1"/>
    </source>
</evidence>
<keyword evidence="7" id="KW-0406">Ion transport</keyword>
<keyword evidence="5 10" id="KW-0812">Transmembrane</keyword>
<dbReference type="AlphaFoldDB" id="A0A143PNY0"/>
<evidence type="ECO:0000256" key="7">
    <source>
        <dbReference type="ARBA" id="ARBA00023065"/>
    </source>
</evidence>
<dbReference type="OrthoDB" id="9776324at2"/>
<dbReference type="PIRSF" id="PIRSF006603">
    <property type="entry name" value="DinF"/>
    <property type="match status" value="1"/>
</dbReference>
<keyword evidence="2" id="KW-0813">Transport</keyword>
<dbReference type="Pfam" id="PF01554">
    <property type="entry name" value="MatE"/>
    <property type="match status" value="2"/>
</dbReference>
<dbReference type="PANTHER" id="PTHR43298">
    <property type="entry name" value="MULTIDRUG RESISTANCE PROTEIN NORM-RELATED"/>
    <property type="match status" value="1"/>
</dbReference>
<evidence type="ECO:0000256" key="3">
    <source>
        <dbReference type="ARBA" id="ARBA00022449"/>
    </source>
</evidence>
<keyword evidence="4" id="KW-1003">Cell membrane</keyword>
<dbReference type="PANTHER" id="PTHR43298:SF2">
    <property type="entry name" value="FMN_FAD EXPORTER YEEO-RELATED"/>
    <property type="match status" value="1"/>
</dbReference>
<dbReference type="Proteomes" id="UP000076079">
    <property type="component" value="Chromosome"/>
</dbReference>
<evidence type="ECO:0000313" key="12">
    <source>
        <dbReference type="Proteomes" id="UP000076079"/>
    </source>
</evidence>
<feature type="transmembrane region" description="Helical" evidence="10">
    <location>
        <begin position="405"/>
        <end position="428"/>
    </location>
</feature>
<feature type="transmembrane region" description="Helical" evidence="10">
    <location>
        <begin position="374"/>
        <end position="393"/>
    </location>
</feature>
<evidence type="ECO:0000256" key="1">
    <source>
        <dbReference type="ARBA" id="ARBA00004651"/>
    </source>
</evidence>
<reference evidence="12" key="2">
    <citation type="submission" date="2016-04" db="EMBL/GenBank/DDBJ databases">
        <title>First Complete Genome Sequence of a Subdivision 6 Acidobacterium.</title>
        <authorList>
            <person name="Huang S."/>
            <person name="Vieira S."/>
            <person name="Bunk B."/>
            <person name="Riedel T."/>
            <person name="Sproeer C."/>
            <person name="Overmann J."/>
        </authorList>
    </citation>
    <scope>NUCLEOTIDE SEQUENCE [LARGE SCALE GENOMIC DNA]</scope>
    <source>
        <strain evidence="12">DSM 100886 HEG_-6_39</strain>
    </source>
</reference>